<dbReference type="Proteomes" id="UP000027822">
    <property type="component" value="Unassembled WGS sequence"/>
</dbReference>
<dbReference type="STRING" id="574376.BAMA_04320"/>
<feature type="chain" id="PRO_5001690651" evidence="1">
    <location>
        <begin position="27"/>
        <end position="166"/>
    </location>
</feature>
<evidence type="ECO:0000313" key="3">
    <source>
        <dbReference type="Proteomes" id="UP000027822"/>
    </source>
</evidence>
<feature type="signal peptide" evidence="1">
    <location>
        <begin position="1"/>
        <end position="26"/>
    </location>
</feature>
<accession>A0A073JWZ4</accession>
<keyword evidence="1" id="KW-0732">Signal</keyword>
<dbReference type="EMBL" id="JOTN01000012">
    <property type="protein sequence ID" value="KEK18737.1"/>
    <property type="molecule type" value="Genomic_DNA"/>
</dbReference>
<sequence>MRKLSSFILALSIAFTAFSFSSPASAAEIDTNKKYSMVSSQLGTKLGFEVYANNWDYVKLGTGTPVKFHQTSSGKYKVEMLKSTHSGYQYLTADTSFLYKGYVYLDKESAADEWTLKPATKNGKQGYTLYNERTKSYLGWTKEVFNHVYWAWVSGTGEVWVLQEVK</sequence>
<dbReference type="RefSeq" id="WP_034640440.1">
    <property type="nucleotide sequence ID" value="NZ_CBCSJC010000059.1"/>
</dbReference>
<dbReference type="AlphaFoldDB" id="A0A073JWZ4"/>
<evidence type="ECO:0000256" key="1">
    <source>
        <dbReference type="SAM" id="SignalP"/>
    </source>
</evidence>
<protein>
    <submittedName>
        <fullName evidence="2">Uncharacterized protein</fullName>
    </submittedName>
</protein>
<organism evidence="2 3">
    <name type="scientific">Bacillus manliponensis</name>
    <dbReference type="NCBI Taxonomy" id="574376"/>
    <lineage>
        <taxon>Bacteria</taxon>
        <taxon>Bacillati</taxon>
        <taxon>Bacillota</taxon>
        <taxon>Bacilli</taxon>
        <taxon>Bacillales</taxon>
        <taxon>Bacillaceae</taxon>
        <taxon>Bacillus</taxon>
        <taxon>Bacillus cereus group</taxon>
    </lineage>
</organism>
<comment type="caution">
    <text evidence="2">The sequence shown here is derived from an EMBL/GenBank/DDBJ whole genome shotgun (WGS) entry which is preliminary data.</text>
</comment>
<evidence type="ECO:0000313" key="2">
    <source>
        <dbReference type="EMBL" id="KEK18737.1"/>
    </source>
</evidence>
<reference evidence="2 3" key="1">
    <citation type="submission" date="2014-06" db="EMBL/GenBank/DDBJ databases">
        <title>Draft genome sequence of Bacillus manliponensis JCM 15802 (MCCC 1A00708).</title>
        <authorList>
            <person name="Lai Q."/>
            <person name="Liu Y."/>
            <person name="Shao Z."/>
        </authorList>
    </citation>
    <scope>NUCLEOTIDE SEQUENCE [LARGE SCALE GENOMIC DNA]</scope>
    <source>
        <strain evidence="2 3">JCM 15802</strain>
    </source>
</reference>
<proteinExistence type="predicted"/>
<keyword evidence="3" id="KW-1185">Reference proteome</keyword>
<gene>
    <name evidence="2" type="ORF">BAMA_04320</name>
</gene>
<name>A0A073JWZ4_9BACI</name>